<dbReference type="Pfam" id="PF04151">
    <property type="entry name" value="PPC"/>
    <property type="match status" value="2"/>
</dbReference>
<dbReference type="InterPro" id="IPR050971">
    <property type="entry name" value="Cadherin-domain_protein"/>
</dbReference>
<evidence type="ECO:0000256" key="3">
    <source>
        <dbReference type="ARBA" id="ARBA00022737"/>
    </source>
</evidence>
<accession>A0A1S7LMQ8</accession>
<dbReference type="Gene3D" id="2.60.40.60">
    <property type="entry name" value="Cadherins"/>
    <property type="match status" value="2"/>
</dbReference>
<dbReference type="GO" id="GO:0005509">
    <property type="term" value="F:calcium ion binding"/>
    <property type="evidence" value="ECO:0007669"/>
    <property type="project" value="InterPro"/>
</dbReference>
<evidence type="ECO:0000256" key="6">
    <source>
        <dbReference type="ARBA" id="ARBA00022989"/>
    </source>
</evidence>
<dbReference type="GO" id="GO:0007156">
    <property type="term" value="P:homophilic cell adhesion via plasma membrane adhesion molecules"/>
    <property type="evidence" value="ECO:0007669"/>
    <property type="project" value="InterPro"/>
</dbReference>
<dbReference type="GO" id="GO:0016020">
    <property type="term" value="C:membrane"/>
    <property type="evidence" value="ECO:0007669"/>
    <property type="project" value="UniProtKB-SubCell"/>
</dbReference>
<keyword evidence="5" id="KW-0130">Cell adhesion</keyword>
<dbReference type="PANTHER" id="PTHR24025:SF31">
    <property type="entry name" value="NEURAL-CADHERIN"/>
    <property type="match status" value="1"/>
</dbReference>
<comment type="subcellular location">
    <subcellularLocation>
        <location evidence="1">Membrane</location>
    </subcellularLocation>
</comment>
<dbReference type="PROSITE" id="PS50268">
    <property type="entry name" value="CADHERIN_2"/>
    <property type="match status" value="2"/>
</dbReference>
<evidence type="ECO:0000256" key="7">
    <source>
        <dbReference type="ARBA" id="ARBA00023136"/>
    </source>
</evidence>
<dbReference type="SUPFAM" id="SSF89260">
    <property type="entry name" value="Collagen-binding domain"/>
    <property type="match status" value="4"/>
</dbReference>
<evidence type="ECO:0000256" key="5">
    <source>
        <dbReference type="ARBA" id="ARBA00022889"/>
    </source>
</evidence>
<feature type="domain" description="Cadherin" evidence="9">
    <location>
        <begin position="857"/>
        <end position="941"/>
    </location>
</feature>
<dbReference type="PANTHER" id="PTHR24025">
    <property type="entry name" value="DESMOGLEIN FAMILY MEMBER"/>
    <property type="match status" value="1"/>
</dbReference>
<keyword evidence="3" id="KW-0677">Repeat</keyword>
<evidence type="ECO:0000256" key="1">
    <source>
        <dbReference type="ARBA" id="ARBA00004370"/>
    </source>
</evidence>
<dbReference type="InterPro" id="IPR015919">
    <property type="entry name" value="Cadherin-like_sf"/>
</dbReference>
<keyword evidence="2" id="KW-0812">Transmembrane</keyword>
<gene>
    <name evidence="10" type="ORF">MAGMO_2975</name>
</gene>
<dbReference type="CDD" id="cd11304">
    <property type="entry name" value="Cadherin_repeat"/>
    <property type="match status" value="2"/>
</dbReference>
<feature type="region of interest" description="Disordered" evidence="8">
    <location>
        <begin position="1324"/>
        <end position="1355"/>
    </location>
</feature>
<keyword evidence="4" id="KW-0106">Calcium</keyword>
<dbReference type="SMART" id="SM00112">
    <property type="entry name" value="CA"/>
    <property type="match status" value="2"/>
</dbReference>
<protein>
    <recommendedName>
        <fullName evidence="9">Cadherin domain-containing protein</fullName>
    </recommendedName>
</protein>
<dbReference type="Pfam" id="PF00028">
    <property type="entry name" value="Cadherin"/>
    <property type="match status" value="2"/>
</dbReference>
<dbReference type="GO" id="GO:0005911">
    <property type="term" value="C:cell-cell junction"/>
    <property type="evidence" value="ECO:0007669"/>
    <property type="project" value="TreeGrafter"/>
</dbReference>
<keyword evidence="6" id="KW-1133">Transmembrane helix</keyword>
<evidence type="ECO:0000256" key="4">
    <source>
        <dbReference type="ARBA" id="ARBA00022837"/>
    </source>
</evidence>
<feature type="compositionally biased region" description="Low complexity" evidence="8">
    <location>
        <begin position="1324"/>
        <end position="1345"/>
    </location>
</feature>
<evidence type="ECO:0000256" key="2">
    <source>
        <dbReference type="ARBA" id="ARBA00022692"/>
    </source>
</evidence>
<reference evidence="10" key="1">
    <citation type="submission" date="2015-04" db="EMBL/GenBank/DDBJ databases">
        <authorList>
            <person name="Syromyatnikov M.Y."/>
            <person name="Popov V.N."/>
        </authorList>
    </citation>
    <scope>NUCLEOTIDE SEQUENCE</scope>
    <source>
        <strain evidence="10">MO-1</strain>
    </source>
</reference>
<dbReference type="EMBL" id="LO017727">
    <property type="protein sequence ID" value="CRH07121.1"/>
    <property type="molecule type" value="Genomic_DNA"/>
</dbReference>
<dbReference type="InterPro" id="IPR007280">
    <property type="entry name" value="Peptidase_C_arc/bac"/>
</dbReference>
<name>A0A1S7LMQ8_MAGMO</name>
<evidence type="ECO:0000256" key="8">
    <source>
        <dbReference type="SAM" id="MobiDB-lite"/>
    </source>
</evidence>
<sequence length="1458" mass="150806">MMSLTNNAYDFIYYGVYNGPYSYLYDADAGYGEMTISSSSQIAYNLQATNESSLATGTTNYSYSTSNDVITVEQGSNDGKAFFTADGDYGVMINTQNSYSYANAAFFMGEPDSSVSNSTLSGDYHLLFYYANHNYAYVSAYGDVSFSGNGSGYLNIQASDSSTGYGTSANLTYSIASDGKVTAYLDNATLYGMVDGDGDLVALASMTSGEEQVMLMAAKKSTSTPDVIGNDYYGMGIYDTSTYFASSSVTSSTFSSSLIKGSDSDWASGGSYSLSSDGYVVVDPNGQNTQYGFVSQDGELIVLMDRDASDNVLGFSYFIQGQPAQSGNSTPTDISLSKPYIMEDDPGATVGTLSAQDNDAGDTHTFSLITDSSGLFEISGTTLKLKSNSSADYETTPIYTLTVRATDASGASYDEDLTIYIIDLEEPAIPVDVSESTWDFAANKHTEGVVLVDSSVTGTVYNNNDKDWFAVSLTAGTTYLVKLEGADTNKGTLTNPTFAGVYNSSENYIDGTYDGNSGIGLNAQTSFTPFITDTYYLSASSATSTSSGTYTLSISAQDSSLTSNHSYQSIIGDIPDNSETDIDFEAAATTLGGLTVGSSITGNINNSQDVDWFAVNLDKDVNYRLTIEKLPISSSGTFLPYFNGVYGSQGDFISIAYDTAGGPTANTQLNFTPDSSGTYYVAATAYYQTGSYTLSVAAQAVVSSTTIVDNSETDLDFEDSLTTLGGITVGSYITGTIDSSDDKDWFAVSLTAGTTYRIDLEGADSSKGSLSNPTLAGIYDASGSYQSQSYDGNSGSGYNAQESFTPSVSGTYYLSASGSGSGSYTLSIDTLSNIQASNSAPTDIALSATSFAENSVGATIATLSATDGDTGDQLSFSLMTDSSGLFEVDGTTLKLKASSMADYESASSHSVTILATDSLGETYHETFTLSVEDLTEASALVDNAESITDFVASVATLGSVVVGSSVTGTVSSSNDHDWFAVSLEAGKTYRVDLEGSDTSKGTLSNPTLYGIFDSAGSYLSKSYDGNSGTGLNAQESFTPTSDGTYYLSAGSYGTGSYTLSVDLASNLSVSISDNSESTTDFAASTSTSGGITVGSSVTGTVGSANDADWFAVTLTAGTTYQIDLEGADSSKGTLSNPTLFGIFDSSGNYISKSYDGNSGSGLNAQESFTPTSDGTYYLSAGSYGTGSYTLSIAEQSATVWSDVSETTSDLPATSSTSGMLTLDSSVTGTVDAANDVDWFAVNLSAGVAYQVDLQGADSSKGTLSNPTLFGIFDSSGSFVSKSYDGNSGTGFDAQKSFTPDSDGVYYLAAGSHVTGSYTLSISGGSSSSSGDSSGGSTTPSGDDYSASSATTGELSVGGSITGTVESANDIDWFAVALTAGTSYQIDLEGADSSKGTLANPTLYGIYDSSGGFVSGSFDANSGSGLNAQETLTPITSGTYYLAAGSHVTGTYALSVEAV</sequence>
<keyword evidence="7" id="KW-0472">Membrane</keyword>
<dbReference type="InterPro" id="IPR002126">
    <property type="entry name" value="Cadherin-like_dom"/>
</dbReference>
<organism evidence="10">
    <name type="scientific">Magnetococcus massalia (strain MO-1)</name>
    <dbReference type="NCBI Taxonomy" id="451514"/>
    <lineage>
        <taxon>Bacteria</taxon>
        <taxon>Pseudomonadati</taxon>
        <taxon>Pseudomonadota</taxon>
        <taxon>Magnetococcia</taxon>
        <taxon>Magnetococcales</taxon>
        <taxon>Magnetococcaceae</taxon>
        <taxon>Magnetococcus</taxon>
    </lineage>
</organism>
<dbReference type="Gene3D" id="2.60.120.380">
    <property type="match status" value="7"/>
</dbReference>
<feature type="domain" description="Cadherin" evidence="9">
    <location>
        <begin position="346"/>
        <end position="429"/>
    </location>
</feature>
<evidence type="ECO:0000259" key="9">
    <source>
        <dbReference type="PROSITE" id="PS50268"/>
    </source>
</evidence>
<evidence type="ECO:0000313" key="10">
    <source>
        <dbReference type="EMBL" id="CRH07121.1"/>
    </source>
</evidence>
<dbReference type="SUPFAM" id="SSF49313">
    <property type="entry name" value="Cadherin-like"/>
    <property type="match status" value="2"/>
</dbReference>
<proteinExistence type="predicted"/>